<evidence type="ECO:0000313" key="2">
    <source>
        <dbReference type="EMBL" id="MCV7226262.1"/>
    </source>
</evidence>
<name>A0ABT3C9Y0_9MYCO</name>
<dbReference type="RefSeq" id="WP_264067082.1">
    <property type="nucleotide sequence ID" value="NZ_JACKTY010000020.1"/>
</dbReference>
<organism evidence="2 3">
    <name type="scientific">Mycolicibacterium komossense</name>
    <dbReference type="NCBI Taxonomy" id="1779"/>
    <lineage>
        <taxon>Bacteria</taxon>
        <taxon>Bacillati</taxon>
        <taxon>Actinomycetota</taxon>
        <taxon>Actinomycetes</taxon>
        <taxon>Mycobacteriales</taxon>
        <taxon>Mycobacteriaceae</taxon>
        <taxon>Mycolicibacterium</taxon>
    </lineage>
</organism>
<dbReference type="Proteomes" id="UP001526201">
    <property type="component" value="Unassembled WGS sequence"/>
</dbReference>
<evidence type="ECO:0000313" key="3">
    <source>
        <dbReference type="Proteomes" id="UP001526201"/>
    </source>
</evidence>
<sequence length="102" mass="10878">MLQAQLEAMATTAKFLSGQADDLGAELADIARTWSDLSPNWIGKAGSAYEPAWDEWHQDAKAVTAILEQHADLLVQSVSMLVEHENQAASALGSLGQNGTRG</sequence>
<dbReference type="EMBL" id="JACKTY010000020">
    <property type="protein sequence ID" value="MCV7226262.1"/>
    <property type="molecule type" value="Genomic_DNA"/>
</dbReference>
<evidence type="ECO:0000256" key="1">
    <source>
        <dbReference type="RuleBase" id="RU362001"/>
    </source>
</evidence>
<comment type="caution">
    <text evidence="2">The sequence shown here is derived from an EMBL/GenBank/DDBJ whole genome shotgun (WGS) entry which is preliminary data.</text>
</comment>
<gene>
    <name evidence="2" type="ORF">H7J73_09500</name>
</gene>
<proteinExistence type="inferred from homology"/>
<dbReference type="InterPro" id="IPR010310">
    <property type="entry name" value="T7SS_ESAT-6-like"/>
</dbReference>
<protein>
    <recommendedName>
        <fullName evidence="1">ESAT-6-like protein</fullName>
    </recommendedName>
</protein>
<reference evidence="2 3" key="1">
    <citation type="journal article" date="2022" name="BMC Genomics">
        <title>Comparative genome analysis of mycobacteria focusing on tRNA and non-coding RNA.</title>
        <authorList>
            <person name="Behra P.R.K."/>
            <person name="Pettersson B.M.F."/>
            <person name="Ramesh M."/>
            <person name="Das S."/>
            <person name="Dasgupta S."/>
            <person name="Kirsebom L.A."/>
        </authorList>
    </citation>
    <scope>NUCLEOTIDE SEQUENCE [LARGE SCALE GENOMIC DNA]</scope>
    <source>
        <strain evidence="2 3">DSM 44078</strain>
    </source>
</reference>
<dbReference type="SUPFAM" id="SSF140453">
    <property type="entry name" value="EsxAB dimer-like"/>
    <property type="match status" value="1"/>
</dbReference>
<dbReference type="Pfam" id="PF06013">
    <property type="entry name" value="WXG100"/>
    <property type="match status" value="1"/>
</dbReference>
<comment type="similarity">
    <text evidence="1">Belongs to the WXG100 family.</text>
</comment>
<keyword evidence="3" id="KW-1185">Reference proteome</keyword>
<dbReference type="NCBIfam" id="TIGR03930">
    <property type="entry name" value="WXG100_ESAT6"/>
    <property type="match status" value="1"/>
</dbReference>
<dbReference type="Gene3D" id="1.10.287.1060">
    <property type="entry name" value="ESAT-6-like"/>
    <property type="match status" value="1"/>
</dbReference>
<accession>A0ABT3C9Y0</accession>
<dbReference type="InterPro" id="IPR036689">
    <property type="entry name" value="ESAT-6-like_sf"/>
</dbReference>